<dbReference type="EMBL" id="CM001222">
    <property type="protein sequence ID" value="KEH25220.1"/>
    <property type="molecule type" value="Genomic_DNA"/>
</dbReference>
<dbReference type="EnsemblPlants" id="KEH25220">
    <property type="protein sequence ID" value="KEH25220"/>
    <property type="gene ID" value="MTR_6g016455"/>
</dbReference>
<keyword evidence="3" id="KW-1185">Reference proteome</keyword>
<dbReference type="HOGENOM" id="CLU_1317173_0_0_1"/>
<name>A0A072UHE8_MEDTR</name>
<reference evidence="1 3" key="2">
    <citation type="journal article" date="2014" name="BMC Genomics">
        <title>An improved genome release (version Mt4.0) for the model legume Medicago truncatula.</title>
        <authorList>
            <person name="Tang H."/>
            <person name="Krishnakumar V."/>
            <person name="Bidwell S."/>
            <person name="Rosen B."/>
            <person name="Chan A."/>
            <person name="Zhou S."/>
            <person name="Gentzbittel L."/>
            <person name="Childs K.L."/>
            <person name="Yandell M."/>
            <person name="Gundlach H."/>
            <person name="Mayer K.F."/>
            <person name="Schwartz D.C."/>
            <person name="Town C.D."/>
        </authorList>
    </citation>
    <scope>GENOME REANNOTATION</scope>
    <source>
        <strain evidence="1">A17</strain>
        <strain evidence="2 3">cv. Jemalong A17</strain>
    </source>
</reference>
<reference evidence="2" key="3">
    <citation type="submission" date="2015-04" db="UniProtKB">
        <authorList>
            <consortium name="EnsemblPlants"/>
        </authorList>
    </citation>
    <scope>IDENTIFICATION</scope>
    <source>
        <strain evidence="2">cv. Jemalong A17</strain>
    </source>
</reference>
<evidence type="ECO:0000313" key="2">
    <source>
        <dbReference type="EnsemblPlants" id="KEH25220"/>
    </source>
</evidence>
<sequence length="209" mass="23729">MSGGEESTTSLKYTSVKHDYDNADKKTDSGKAPKFNGDPEEFSWWKTNMYSFIMGLDEELWGILEDGVDDLDLDEEGAAVDRRIHTPAQKKLYKKHHKIRGIIVASIPRTEYMKMSDKSTAKAMFASLCANFEGSKKVKEAKKLMLVHHLRRVYTEVIFPVFLNLRRVYTEGEDKWVHVASICLVSPWSLFLPPSSLLSPASSIQPHSC</sequence>
<evidence type="ECO:0000313" key="1">
    <source>
        <dbReference type="EMBL" id="KEH25220.1"/>
    </source>
</evidence>
<evidence type="ECO:0000313" key="3">
    <source>
        <dbReference type="Proteomes" id="UP000002051"/>
    </source>
</evidence>
<dbReference type="Proteomes" id="UP000002051">
    <property type="component" value="Chromosome 6"/>
</dbReference>
<proteinExistence type="predicted"/>
<dbReference type="AlphaFoldDB" id="A0A072UHE8"/>
<reference evidence="1 3" key="1">
    <citation type="journal article" date="2011" name="Nature">
        <title>The Medicago genome provides insight into the evolution of rhizobial symbioses.</title>
        <authorList>
            <person name="Young N.D."/>
            <person name="Debelle F."/>
            <person name="Oldroyd G.E."/>
            <person name="Geurts R."/>
            <person name="Cannon S.B."/>
            <person name="Udvardi M.K."/>
            <person name="Benedito V.A."/>
            <person name="Mayer K.F."/>
            <person name="Gouzy J."/>
            <person name="Schoof H."/>
            <person name="Van de Peer Y."/>
            <person name="Proost S."/>
            <person name="Cook D.R."/>
            <person name="Meyers B.C."/>
            <person name="Spannagl M."/>
            <person name="Cheung F."/>
            <person name="De Mita S."/>
            <person name="Krishnakumar V."/>
            <person name="Gundlach H."/>
            <person name="Zhou S."/>
            <person name="Mudge J."/>
            <person name="Bharti A.K."/>
            <person name="Murray J.D."/>
            <person name="Naoumkina M.A."/>
            <person name="Rosen B."/>
            <person name="Silverstein K.A."/>
            <person name="Tang H."/>
            <person name="Rombauts S."/>
            <person name="Zhao P.X."/>
            <person name="Zhou P."/>
            <person name="Barbe V."/>
            <person name="Bardou P."/>
            <person name="Bechner M."/>
            <person name="Bellec A."/>
            <person name="Berger A."/>
            <person name="Berges H."/>
            <person name="Bidwell S."/>
            <person name="Bisseling T."/>
            <person name="Choisne N."/>
            <person name="Couloux A."/>
            <person name="Denny R."/>
            <person name="Deshpande S."/>
            <person name="Dai X."/>
            <person name="Doyle J.J."/>
            <person name="Dudez A.M."/>
            <person name="Farmer A.D."/>
            <person name="Fouteau S."/>
            <person name="Franken C."/>
            <person name="Gibelin C."/>
            <person name="Gish J."/>
            <person name="Goldstein S."/>
            <person name="Gonzalez A.J."/>
            <person name="Green P.J."/>
            <person name="Hallab A."/>
            <person name="Hartog M."/>
            <person name="Hua A."/>
            <person name="Humphray S.J."/>
            <person name="Jeong D.H."/>
            <person name="Jing Y."/>
            <person name="Jocker A."/>
            <person name="Kenton S.M."/>
            <person name="Kim D.J."/>
            <person name="Klee K."/>
            <person name="Lai H."/>
            <person name="Lang C."/>
            <person name="Lin S."/>
            <person name="Macmil S.L."/>
            <person name="Magdelenat G."/>
            <person name="Matthews L."/>
            <person name="McCorrison J."/>
            <person name="Monaghan E.L."/>
            <person name="Mun J.H."/>
            <person name="Najar F.Z."/>
            <person name="Nicholson C."/>
            <person name="Noirot C."/>
            <person name="O'Bleness M."/>
            <person name="Paule C.R."/>
            <person name="Poulain J."/>
            <person name="Prion F."/>
            <person name="Qin B."/>
            <person name="Qu C."/>
            <person name="Retzel E.F."/>
            <person name="Riddle C."/>
            <person name="Sallet E."/>
            <person name="Samain S."/>
            <person name="Samson N."/>
            <person name="Sanders I."/>
            <person name="Saurat O."/>
            <person name="Scarpelli C."/>
            <person name="Schiex T."/>
            <person name="Segurens B."/>
            <person name="Severin A.J."/>
            <person name="Sherrier D.J."/>
            <person name="Shi R."/>
            <person name="Sims S."/>
            <person name="Singer S.R."/>
            <person name="Sinharoy S."/>
            <person name="Sterck L."/>
            <person name="Viollet A."/>
            <person name="Wang B.B."/>
            <person name="Wang K."/>
            <person name="Wang M."/>
            <person name="Wang X."/>
            <person name="Warfsmann J."/>
            <person name="Weissenbach J."/>
            <person name="White D.D."/>
            <person name="White J.D."/>
            <person name="Wiley G.B."/>
            <person name="Wincker P."/>
            <person name="Xing Y."/>
            <person name="Yang L."/>
            <person name="Yao Z."/>
            <person name="Ying F."/>
            <person name="Zhai J."/>
            <person name="Zhou L."/>
            <person name="Zuber A."/>
            <person name="Denarie J."/>
            <person name="Dixon R.A."/>
            <person name="May G.D."/>
            <person name="Schwartz D.C."/>
            <person name="Rogers J."/>
            <person name="Quetier F."/>
            <person name="Town C.D."/>
            <person name="Roe B.A."/>
        </authorList>
    </citation>
    <scope>NUCLEOTIDE SEQUENCE [LARGE SCALE GENOMIC DNA]</scope>
    <source>
        <strain evidence="1">A17</strain>
        <strain evidence="2 3">cv. Jemalong A17</strain>
    </source>
</reference>
<gene>
    <name evidence="1" type="ordered locus">MTR_6g016455</name>
</gene>
<accession>A0A072UHE8</accession>
<dbReference type="PaxDb" id="3880-AES60600"/>
<dbReference type="eggNOG" id="KOG0017">
    <property type="taxonomic scope" value="Eukaryota"/>
</dbReference>
<protein>
    <submittedName>
        <fullName evidence="1 2">Uncharacterized protein</fullName>
    </submittedName>
</protein>
<organism evidence="1 3">
    <name type="scientific">Medicago truncatula</name>
    <name type="common">Barrel medic</name>
    <name type="synonym">Medicago tribuloides</name>
    <dbReference type="NCBI Taxonomy" id="3880"/>
    <lineage>
        <taxon>Eukaryota</taxon>
        <taxon>Viridiplantae</taxon>
        <taxon>Streptophyta</taxon>
        <taxon>Embryophyta</taxon>
        <taxon>Tracheophyta</taxon>
        <taxon>Spermatophyta</taxon>
        <taxon>Magnoliopsida</taxon>
        <taxon>eudicotyledons</taxon>
        <taxon>Gunneridae</taxon>
        <taxon>Pentapetalae</taxon>
        <taxon>rosids</taxon>
        <taxon>fabids</taxon>
        <taxon>Fabales</taxon>
        <taxon>Fabaceae</taxon>
        <taxon>Papilionoideae</taxon>
        <taxon>50 kb inversion clade</taxon>
        <taxon>NPAAA clade</taxon>
        <taxon>Hologalegina</taxon>
        <taxon>IRL clade</taxon>
        <taxon>Trifolieae</taxon>
        <taxon>Medicago</taxon>
    </lineage>
</organism>